<keyword evidence="3" id="KW-1185">Reference proteome</keyword>
<evidence type="ECO:0000256" key="1">
    <source>
        <dbReference type="SAM" id="MobiDB-lite"/>
    </source>
</evidence>
<name>A0A9P9ARL4_9HYPO</name>
<comment type="caution">
    <text evidence="2">The sequence shown here is derived from an EMBL/GenBank/DDBJ whole genome shotgun (WGS) entry which is preliminary data.</text>
</comment>
<feature type="region of interest" description="Disordered" evidence="1">
    <location>
        <begin position="13"/>
        <end position="34"/>
    </location>
</feature>
<protein>
    <submittedName>
        <fullName evidence="2">Uncharacterized protein</fullName>
    </submittedName>
</protein>
<proteinExistence type="predicted"/>
<dbReference type="Proteomes" id="UP000777438">
    <property type="component" value="Unassembled WGS sequence"/>
</dbReference>
<gene>
    <name evidence="2" type="ORF">B0T10DRAFT_166938</name>
</gene>
<organism evidence="2 3">
    <name type="scientific">Thelonectria olida</name>
    <dbReference type="NCBI Taxonomy" id="1576542"/>
    <lineage>
        <taxon>Eukaryota</taxon>
        <taxon>Fungi</taxon>
        <taxon>Dikarya</taxon>
        <taxon>Ascomycota</taxon>
        <taxon>Pezizomycotina</taxon>
        <taxon>Sordariomycetes</taxon>
        <taxon>Hypocreomycetidae</taxon>
        <taxon>Hypocreales</taxon>
        <taxon>Nectriaceae</taxon>
        <taxon>Thelonectria</taxon>
    </lineage>
</organism>
<dbReference type="AlphaFoldDB" id="A0A9P9ARL4"/>
<reference evidence="2 3" key="1">
    <citation type="journal article" date="2021" name="Nat. Commun.">
        <title>Genetic determinants of endophytism in the Arabidopsis root mycobiome.</title>
        <authorList>
            <person name="Mesny F."/>
            <person name="Miyauchi S."/>
            <person name="Thiergart T."/>
            <person name="Pickel B."/>
            <person name="Atanasova L."/>
            <person name="Karlsson M."/>
            <person name="Huettel B."/>
            <person name="Barry K.W."/>
            <person name="Haridas S."/>
            <person name="Chen C."/>
            <person name="Bauer D."/>
            <person name="Andreopoulos W."/>
            <person name="Pangilinan J."/>
            <person name="LaButti K."/>
            <person name="Riley R."/>
            <person name="Lipzen A."/>
            <person name="Clum A."/>
            <person name="Drula E."/>
            <person name="Henrissat B."/>
            <person name="Kohler A."/>
            <person name="Grigoriev I.V."/>
            <person name="Martin F.M."/>
            <person name="Hacquard S."/>
        </authorList>
    </citation>
    <scope>NUCLEOTIDE SEQUENCE [LARGE SCALE GENOMIC DNA]</scope>
    <source>
        <strain evidence="2 3">MPI-CAGE-CH-0241</strain>
    </source>
</reference>
<evidence type="ECO:0000313" key="3">
    <source>
        <dbReference type="Proteomes" id="UP000777438"/>
    </source>
</evidence>
<sequence length="213" mass="23156">MSPYSVQLRTAAVRPSNACPNKSHTASPRAPTRAVGCNGNSQWLASSPQREMAIPASNQVKSPAMDGGCLSILRLLRLLLPSPGYLYSYIPELAQQTANDKRHKMERSKSRSSANARAVSPPFLACPANDMSRSSEGVSTTGLSAPDLYEFGVWCNADHARSAMYSLIKLFFFLCCWRSQVTGVCLAGEGPGCNHGQRTHGLERWVDRPELLG</sequence>
<accession>A0A9P9ARL4</accession>
<dbReference type="EMBL" id="JAGPYM010000003">
    <property type="protein sequence ID" value="KAH6896871.1"/>
    <property type="molecule type" value="Genomic_DNA"/>
</dbReference>
<evidence type="ECO:0000313" key="2">
    <source>
        <dbReference type="EMBL" id="KAH6896871.1"/>
    </source>
</evidence>